<dbReference type="EMBL" id="OA883035">
    <property type="protein sequence ID" value="CAD7277752.1"/>
    <property type="molecule type" value="Genomic_DNA"/>
</dbReference>
<feature type="domain" description="Fatty acyl-CoA reductase C-terminal" evidence="5">
    <location>
        <begin position="226"/>
        <end position="318"/>
    </location>
</feature>
<keyword evidence="4" id="KW-1133">Transmembrane helix</keyword>
<gene>
    <name evidence="7" type="ORF">NMOB1V02_LOCUS5476</name>
</gene>
<reference evidence="7" key="1">
    <citation type="submission" date="2020-11" db="EMBL/GenBank/DDBJ databases">
        <authorList>
            <person name="Tran Van P."/>
        </authorList>
    </citation>
    <scope>NUCLEOTIDE SEQUENCE</scope>
</reference>
<dbReference type="InterPro" id="IPR026055">
    <property type="entry name" value="FAR"/>
</dbReference>
<evidence type="ECO:0000313" key="8">
    <source>
        <dbReference type="Proteomes" id="UP000678499"/>
    </source>
</evidence>
<dbReference type="SUPFAM" id="SSF51735">
    <property type="entry name" value="NAD(P)-binding Rossmann-fold domains"/>
    <property type="match status" value="1"/>
</dbReference>
<feature type="transmembrane region" description="Helical" evidence="4">
    <location>
        <begin position="224"/>
        <end position="242"/>
    </location>
</feature>
<evidence type="ECO:0000313" key="7">
    <source>
        <dbReference type="EMBL" id="CAD7277752.1"/>
    </source>
</evidence>
<keyword evidence="8" id="KW-1185">Reference proteome</keyword>
<dbReference type="InterPro" id="IPR036291">
    <property type="entry name" value="NAD(P)-bd_dom_sf"/>
</dbReference>
<feature type="transmembrane region" description="Helical" evidence="4">
    <location>
        <begin position="362"/>
        <end position="381"/>
    </location>
</feature>
<dbReference type="Gene3D" id="3.40.50.720">
    <property type="entry name" value="NAD(P)-binding Rossmann-like Domain"/>
    <property type="match status" value="1"/>
</dbReference>
<dbReference type="Pfam" id="PF03015">
    <property type="entry name" value="Sterile"/>
    <property type="match status" value="1"/>
</dbReference>
<feature type="domain" description="Thioester reductase (TE)" evidence="6">
    <location>
        <begin position="11"/>
        <end position="154"/>
    </location>
</feature>
<dbReference type="AlphaFoldDB" id="A0A7R9BNG1"/>
<evidence type="ECO:0000256" key="4">
    <source>
        <dbReference type="RuleBase" id="RU363097"/>
    </source>
</evidence>
<evidence type="ECO:0000256" key="3">
    <source>
        <dbReference type="ARBA" id="ARBA00023098"/>
    </source>
</evidence>
<dbReference type="Proteomes" id="UP000678499">
    <property type="component" value="Unassembled WGS sequence"/>
</dbReference>
<dbReference type="GO" id="GO:0080019">
    <property type="term" value="F:alcohol-forming very long-chain fatty acyl-CoA reductase activity"/>
    <property type="evidence" value="ECO:0007669"/>
    <property type="project" value="InterPro"/>
</dbReference>
<dbReference type="InterPro" id="IPR033640">
    <property type="entry name" value="FAR_C"/>
</dbReference>
<comment type="catalytic activity">
    <reaction evidence="4">
        <text>a long-chain fatty acyl-CoA + 2 NADPH + 2 H(+) = a long-chain primary fatty alcohol + 2 NADP(+) + CoA</text>
        <dbReference type="Rhea" id="RHEA:52716"/>
        <dbReference type="ChEBI" id="CHEBI:15378"/>
        <dbReference type="ChEBI" id="CHEBI:57287"/>
        <dbReference type="ChEBI" id="CHEBI:57783"/>
        <dbReference type="ChEBI" id="CHEBI:58349"/>
        <dbReference type="ChEBI" id="CHEBI:77396"/>
        <dbReference type="ChEBI" id="CHEBI:83139"/>
        <dbReference type="EC" id="1.2.1.84"/>
    </reaction>
</comment>
<accession>A0A7R9BNG1</accession>
<evidence type="ECO:0000256" key="2">
    <source>
        <dbReference type="ARBA" id="ARBA00022516"/>
    </source>
</evidence>
<dbReference type="PANTHER" id="PTHR11011">
    <property type="entry name" value="MALE STERILITY PROTEIN 2-RELATED"/>
    <property type="match status" value="1"/>
</dbReference>
<comment type="function">
    <text evidence="4">Catalyzes the reduction of fatty acyl-CoA to fatty alcohols.</text>
</comment>
<evidence type="ECO:0000256" key="1">
    <source>
        <dbReference type="ARBA" id="ARBA00005928"/>
    </source>
</evidence>
<dbReference type="InterPro" id="IPR013120">
    <property type="entry name" value="FAR_NAD-bd"/>
</dbReference>
<name>A0A7R9BNG1_9CRUS</name>
<comment type="similarity">
    <text evidence="1 4">Belongs to the fatty acyl-CoA reductase family.</text>
</comment>
<evidence type="ECO:0000259" key="5">
    <source>
        <dbReference type="Pfam" id="PF03015"/>
    </source>
</evidence>
<feature type="transmembrane region" description="Helical" evidence="4">
    <location>
        <begin position="334"/>
        <end position="356"/>
    </location>
</feature>
<dbReference type="GO" id="GO:0035336">
    <property type="term" value="P:long-chain fatty-acyl-CoA metabolic process"/>
    <property type="evidence" value="ECO:0007669"/>
    <property type="project" value="TreeGrafter"/>
</dbReference>
<keyword evidence="4" id="KW-0472">Membrane</keyword>
<dbReference type="GO" id="GO:0005777">
    <property type="term" value="C:peroxisome"/>
    <property type="evidence" value="ECO:0007669"/>
    <property type="project" value="TreeGrafter"/>
</dbReference>
<sequence>MLQILSAVPKKMAIYRALVHVSTAYCNCDRDEIEEIVYPPPHDPEQIVHAMSWMDDELIKEITPQLIGKRPNTYTYTKALAETVLVKDAANLPVAIVRPSIVSAAWKEPIPGWVDNLNGATGLLVGAGKGLIRSILCHREKRADLIPVDIPINLMIAVAWHTAVKSPNRMLVYNCTSGEINPIRWGDVETWGHAVTQRYPFNDVMWYPSGTFKSSRTAHTVSCAMLHFLPAYLMDLAAFVAGKKPIMVRIHSKFSRALQALEYFTTREWRFKTGNVPSLWHQLGDGDQRVFNFDLKPMHWVTYLESYFLGARAFVLKEDPVDLPKARRRMKRMYWLHILTHAVIIFVVLRLVLGRSDSMKHLWYYFLSYAMYLQSLLSNAVTS</sequence>
<proteinExistence type="inferred from homology"/>
<keyword evidence="4" id="KW-0560">Oxidoreductase</keyword>
<keyword evidence="2 4" id="KW-0444">Lipid biosynthesis</keyword>
<dbReference type="PANTHER" id="PTHR11011:SF116">
    <property type="entry name" value="FATTY ACYL-COA REDUCTASE CG5065-RELATED"/>
    <property type="match status" value="1"/>
</dbReference>
<dbReference type="EMBL" id="CAJPEX010000998">
    <property type="protein sequence ID" value="CAG0917904.1"/>
    <property type="molecule type" value="Genomic_DNA"/>
</dbReference>
<keyword evidence="4" id="KW-0521">NADP</keyword>
<protein>
    <recommendedName>
        <fullName evidence="4">Fatty acyl-CoA reductase</fullName>
        <ecNumber evidence="4">1.2.1.84</ecNumber>
    </recommendedName>
</protein>
<keyword evidence="3 4" id="KW-0443">Lipid metabolism</keyword>
<dbReference type="OrthoDB" id="429813at2759"/>
<keyword evidence="4" id="KW-0812">Transmembrane</keyword>
<dbReference type="Pfam" id="PF07993">
    <property type="entry name" value="NAD_binding_4"/>
    <property type="match status" value="1"/>
</dbReference>
<dbReference type="EC" id="1.2.1.84" evidence="4"/>
<dbReference type="GO" id="GO:0102965">
    <property type="term" value="F:alcohol-forming long-chain fatty acyl-CoA reductase activity"/>
    <property type="evidence" value="ECO:0007669"/>
    <property type="project" value="UniProtKB-EC"/>
</dbReference>
<evidence type="ECO:0000259" key="6">
    <source>
        <dbReference type="Pfam" id="PF07993"/>
    </source>
</evidence>
<organism evidence="7">
    <name type="scientific">Notodromas monacha</name>
    <dbReference type="NCBI Taxonomy" id="399045"/>
    <lineage>
        <taxon>Eukaryota</taxon>
        <taxon>Metazoa</taxon>
        <taxon>Ecdysozoa</taxon>
        <taxon>Arthropoda</taxon>
        <taxon>Crustacea</taxon>
        <taxon>Oligostraca</taxon>
        <taxon>Ostracoda</taxon>
        <taxon>Podocopa</taxon>
        <taxon>Podocopida</taxon>
        <taxon>Cypridocopina</taxon>
        <taxon>Cypridoidea</taxon>
        <taxon>Cyprididae</taxon>
        <taxon>Notodromas</taxon>
    </lineage>
</organism>
<dbReference type="CDD" id="cd09071">
    <property type="entry name" value="FAR_C"/>
    <property type="match status" value="1"/>
</dbReference>